<evidence type="ECO:0000256" key="2">
    <source>
        <dbReference type="ARBA" id="ARBA00009347"/>
    </source>
</evidence>
<organism evidence="9 10">
    <name type="scientific">Algoriphagus confluentis</name>
    <dbReference type="NCBI Taxonomy" id="1697556"/>
    <lineage>
        <taxon>Bacteria</taxon>
        <taxon>Pseudomonadati</taxon>
        <taxon>Bacteroidota</taxon>
        <taxon>Cytophagia</taxon>
        <taxon>Cytophagales</taxon>
        <taxon>Cyclobacteriaceae</taxon>
        <taxon>Algoriphagus</taxon>
    </lineage>
</organism>
<feature type="domain" description="Acyl-CoA dehydrogenase/oxidase N-terminal" evidence="8">
    <location>
        <begin position="7"/>
        <end position="117"/>
    </location>
</feature>
<dbReference type="InterPro" id="IPR009075">
    <property type="entry name" value="AcylCo_DH/oxidase_C"/>
</dbReference>
<evidence type="ECO:0000259" key="7">
    <source>
        <dbReference type="Pfam" id="PF02770"/>
    </source>
</evidence>
<accession>A0ABQ6PJ60</accession>
<dbReference type="InterPro" id="IPR013786">
    <property type="entry name" value="AcylCoA_DH/ox_N"/>
</dbReference>
<dbReference type="EMBL" id="BTPD01000002">
    <property type="protein sequence ID" value="GMQ27992.1"/>
    <property type="molecule type" value="Genomic_DNA"/>
</dbReference>
<evidence type="ECO:0000313" key="9">
    <source>
        <dbReference type="EMBL" id="GMQ27992.1"/>
    </source>
</evidence>
<dbReference type="InterPro" id="IPR009100">
    <property type="entry name" value="AcylCoA_DH/oxidase_NM_dom_sf"/>
</dbReference>
<comment type="similarity">
    <text evidence="2 5">Belongs to the acyl-CoA dehydrogenase family.</text>
</comment>
<feature type="domain" description="Acyl-CoA dehydrogenase/oxidase C-terminal" evidence="6">
    <location>
        <begin position="229"/>
        <end position="377"/>
    </location>
</feature>
<dbReference type="InterPro" id="IPR046373">
    <property type="entry name" value="Acyl-CoA_Oxase/DH_mid-dom_sf"/>
</dbReference>
<dbReference type="Gene3D" id="2.40.110.10">
    <property type="entry name" value="Butyryl-CoA Dehydrogenase, subunit A, domain 2"/>
    <property type="match status" value="1"/>
</dbReference>
<dbReference type="Proteomes" id="UP001338309">
    <property type="component" value="Unassembled WGS sequence"/>
</dbReference>
<dbReference type="InterPro" id="IPR036250">
    <property type="entry name" value="AcylCo_DH-like_C"/>
</dbReference>
<protein>
    <submittedName>
        <fullName evidence="9">Acyl-CoA dehydrogenase AcdA</fullName>
    </submittedName>
</protein>
<proteinExistence type="inferred from homology"/>
<keyword evidence="5" id="KW-0560">Oxidoreductase</keyword>
<dbReference type="PANTHER" id="PTHR43884:SF12">
    <property type="entry name" value="ISOVALERYL-COA DEHYDROGENASE, MITOCHONDRIAL-RELATED"/>
    <property type="match status" value="1"/>
</dbReference>
<dbReference type="Pfam" id="PF02770">
    <property type="entry name" value="Acyl-CoA_dh_M"/>
    <property type="match status" value="1"/>
</dbReference>
<dbReference type="SUPFAM" id="SSF47203">
    <property type="entry name" value="Acyl-CoA dehydrogenase C-terminal domain-like"/>
    <property type="match status" value="1"/>
</dbReference>
<evidence type="ECO:0000259" key="8">
    <source>
        <dbReference type="Pfam" id="PF02771"/>
    </source>
</evidence>
<feature type="domain" description="Acyl-CoA oxidase/dehydrogenase middle" evidence="7">
    <location>
        <begin position="123"/>
        <end position="217"/>
    </location>
</feature>
<comment type="cofactor">
    <cofactor evidence="1 5">
        <name>FAD</name>
        <dbReference type="ChEBI" id="CHEBI:57692"/>
    </cofactor>
</comment>
<evidence type="ECO:0000259" key="6">
    <source>
        <dbReference type="Pfam" id="PF00441"/>
    </source>
</evidence>
<keyword evidence="10" id="KW-1185">Reference proteome</keyword>
<dbReference type="InterPro" id="IPR006089">
    <property type="entry name" value="Acyl-CoA_DH_CS"/>
</dbReference>
<evidence type="ECO:0000256" key="4">
    <source>
        <dbReference type="ARBA" id="ARBA00022827"/>
    </source>
</evidence>
<dbReference type="Pfam" id="PF00441">
    <property type="entry name" value="Acyl-CoA_dh_1"/>
    <property type="match status" value="1"/>
</dbReference>
<dbReference type="PROSITE" id="PS00073">
    <property type="entry name" value="ACYL_COA_DH_2"/>
    <property type="match status" value="1"/>
</dbReference>
<keyword evidence="3 5" id="KW-0285">Flavoprotein</keyword>
<keyword evidence="4 5" id="KW-0274">FAD</keyword>
<gene>
    <name evidence="9" type="primary">acdA</name>
    <name evidence="9" type="ORF">Aconfl_06350</name>
</gene>
<dbReference type="Pfam" id="PF02771">
    <property type="entry name" value="Acyl-CoA_dh_N"/>
    <property type="match status" value="1"/>
</dbReference>
<sequence>MNFSLNENQSMIAQMIRDFGAKEITPFRKDWDDQSHFPLPVFKKLGELGLMGVLVPTEYGGSGFGYFEYVTAIAELAKLDPSVGLSMAAHNSLCTGHILMFGNEEQKKKYLPKLATCEWLGAWGLTEPNTGSDAGNMRTVAKKEGEYYVINGAKNFITHGYSGDVAVVIARTGEVGDSHGMTAFVIEKGTPGFKGGRKEDKLGMRASETAEMIFEDCRVHESQVLGEVGEGFIQSMKILDGGRISIAALSLGIAEGALEASIQYSKERQQFNKPISSFQGISFKLADMATQVEAARLLTFKAADLKNRGEKVTLAGAQAKYYASEVAVSVSNEAVQIFGGYGFTKDYPVEKYYRDSKLCTIGEGTSEIQKLVISREVLR</sequence>
<evidence type="ECO:0000256" key="1">
    <source>
        <dbReference type="ARBA" id="ARBA00001974"/>
    </source>
</evidence>
<dbReference type="PANTHER" id="PTHR43884">
    <property type="entry name" value="ACYL-COA DEHYDROGENASE"/>
    <property type="match status" value="1"/>
</dbReference>
<evidence type="ECO:0000256" key="3">
    <source>
        <dbReference type="ARBA" id="ARBA00022630"/>
    </source>
</evidence>
<dbReference type="SUPFAM" id="SSF56645">
    <property type="entry name" value="Acyl-CoA dehydrogenase NM domain-like"/>
    <property type="match status" value="1"/>
</dbReference>
<reference evidence="9 10" key="1">
    <citation type="submission" date="2023-08" db="EMBL/GenBank/DDBJ databases">
        <title>Draft genome sequence of Algoriphagus confluentis.</title>
        <authorList>
            <person name="Takatani N."/>
            <person name="Hosokawa M."/>
            <person name="Sawabe T."/>
        </authorList>
    </citation>
    <scope>NUCLEOTIDE SEQUENCE [LARGE SCALE GENOMIC DNA]</scope>
    <source>
        <strain evidence="9 10">NBRC 111222</strain>
    </source>
</reference>
<name>A0ABQ6PJ60_9BACT</name>
<dbReference type="InterPro" id="IPR006091">
    <property type="entry name" value="Acyl-CoA_Oxase/DH_mid-dom"/>
</dbReference>
<dbReference type="PIRSF" id="PIRSF016578">
    <property type="entry name" value="HsaA"/>
    <property type="match status" value="1"/>
</dbReference>
<dbReference type="Gene3D" id="1.10.540.10">
    <property type="entry name" value="Acyl-CoA dehydrogenase/oxidase, N-terminal domain"/>
    <property type="match status" value="1"/>
</dbReference>
<dbReference type="RefSeq" id="WP_338222792.1">
    <property type="nucleotide sequence ID" value="NZ_BTPD01000002.1"/>
</dbReference>
<dbReference type="InterPro" id="IPR037069">
    <property type="entry name" value="AcylCoA_DH/ox_N_sf"/>
</dbReference>
<evidence type="ECO:0000313" key="10">
    <source>
        <dbReference type="Proteomes" id="UP001338309"/>
    </source>
</evidence>
<comment type="caution">
    <text evidence="9">The sequence shown here is derived from an EMBL/GenBank/DDBJ whole genome shotgun (WGS) entry which is preliminary data.</text>
</comment>
<evidence type="ECO:0000256" key="5">
    <source>
        <dbReference type="RuleBase" id="RU362125"/>
    </source>
</evidence>
<dbReference type="Gene3D" id="1.20.140.10">
    <property type="entry name" value="Butyryl-CoA Dehydrogenase, subunit A, domain 3"/>
    <property type="match status" value="1"/>
</dbReference>